<evidence type="ECO:0000256" key="2">
    <source>
        <dbReference type="ARBA" id="ARBA00022448"/>
    </source>
</evidence>
<dbReference type="AlphaFoldDB" id="D1PXB4"/>
<comment type="subcellular location">
    <subcellularLocation>
        <location evidence="1 10">Cell outer membrane</location>
        <topology evidence="1 10">Multi-pass membrane protein</topology>
    </subcellularLocation>
</comment>
<evidence type="ECO:0000256" key="6">
    <source>
        <dbReference type="ARBA" id="ARBA00023077"/>
    </source>
</evidence>
<evidence type="ECO:0000313" key="16">
    <source>
        <dbReference type="Proteomes" id="UP000003160"/>
    </source>
</evidence>
<evidence type="ECO:0000259" key="13">
    <source>
        <dbReference type="Pfam" id="PF00593"/>
    </source>
</evidence>
<accession>D1PXB4</accession>
<keyword evidence="3 10" id="KW-1134">Transmembrane beta strand</keyword>
<keyword evidence="2 10" id="KW-0813">Transport</keyword>
<evidence type="ECO:0000256" key="12">
    <source>
        <dbReference type="SAM" id="SignalP"/>
    </source>
</evidence>
<dbReference type="PANTHER" id="PTHR30069:SF29">
    <property type="entry name" value="HEMOGLOBIN AND HEMOGLOBIN-HAPTOGLOBIN-BINDING PROTEIN 1-RELATED"/>
    <property type="match status" value="1"/>
</dbReference>
<organism evidence="15 16">
    <name type="scientific">Hallella bergensis DSM 17361</name>
    <dbReference type="NCBI Taxonomy" id="585502"/>
    <lineage>
        <taxon>Bacteria</taxon>
        <taxon>Pseudomonadati</taxon>
        <taxon>Bacteroidota</taxon>
        <taxon>Bacteroidia</taxon>
        <taxon>Bacteroidales</taxon>
        <taxon>Prevotellaceae</taxon>
        <taxon>Hallella</taxon>
    </lineage>
</organism>
<evidence type="ECO:0000256" key="9">
    <source>
        <dbReference type="ARBA" id="ARBA00023237"/>
    </source>
</evidence>
<evidence type="ECO:0000256" key="1">
    <source>
        <dbReference type="ARBA" id="ARBA00004571"/>
    </source>
</evidence>
<evidence type="ECO:0000256" key="7">
    <source>
        <dbReference type="ARBA" id="ARBA00023136"/>
    </source>
</evidence>
<dbReference type="Proteomes" id="UP000003160">
    <property type="component" value="Unassembled WGS sequence"/>
</dbReference>
<dbReference type="Gene3D" id="2.40.170.20">
    <property type="entry name" value="TonB-dependent receptor, beta-barrel domain"/>
    <property type="match status" value="1"/>
</dbReference>
<feature type="domain" description="TonB-dependent receptor-like beta-barrel" evidence="13">
    <location>
        <begin position="437"/>
        <end position="787"/>
    </location>
</feature>
<comment type="similarity">
    <text evidence="10 11">Belongs to the TonB-dependent receptor family.</text>
</comment>
<dbReference type="Pfam" id="PF07715">
    <property type="entry name" value="Plug"/>
    <property type="match status" value="1"/>
</dbReference>
<dbReference type="GO" id="GO:0015344">
    <property type="term" value="F:siderophore uptake transmembrane transporter activity"/>
    <property type="evidence" value="ECO:0007669"/>
    <property type="project" value="TreeGrafter"/>
</dbReference>
<dbReference type="GO" id="GO:0009279">
    <property type="term" value="C:cell outer membrane"/>
    <property type="evidence" value="ECO:0007669"/>
    <property type="project" value="UniProtKB-SubCell"/>
</dbReference>
<dbReference type="InterPro" id="IPR023996">
    <property type="entry name" value="TonB-dep_OMP_SusC/RagA"/>
</dbReference>
<evidence type="ECO:0000256" key="10">
    <source>
        <dbReference type="PROSITE-ProRule" id="PRU01360"/>
    </source>
</evidence>
<dbReference type="NCBIfam" id="TIGR04057">
    <property type="entry name" value="SusC_RagA_signa"/>
    <property type="match status" value="1"/>
</dbReference>
<dbReference type="InterPro" id="IPR012910">
    <property type="entry name" value="Plug_dom"/>
</dbReference>
<evidence type="ECO:0000259" key="14">
    <source>
        <dbReference type="Pfam" id="PF07715"/>
    </source>
</evidence>
<keyword evidence="5 12" id="KW-0732">Signal</keyword>
<keyword evidence="6 11" id="KW-0798">TonB box</keyword>
<dbReference type="NCBIfam" id="TIGR04056">
    <property type="entry name" value="OMP_RagA_SusC"/>
    <property type="match status" value="1"/>
</dbReference>
<dbReference type="OrthoDB" id="9768177at2"/>
<proteinExistence type="inferred from homology"/>
<dbReference type="PROSITE" id="PS52016">
    <property type="entry name" value="TONB_DEPENDENT_REC_3"/>
    <property type="match status" value="1"/>
</dbReference>
<keyword evidence="9 10" id="KW-0998">Cell outer membrane</keyword>
<evidence type="ECO:0000313" key="15">
    <source>
        <dbReference type="EMBL" id="EFA43966.1"/>
    </source>
</evidence>
<dbReference type="InterPro" id="IPR008969">
    <property type="entry name" value="CarboxyPept-like_regulatory"/>
</dbReference>
<feature type="domain" description="TonB-dependent receptor plug" evidence="14">
    <location>
        <begin position="137"/>
        <end position="251"/>
    </location>
</feature>
<dbReference type="EMBL" id="ACKS01000069">
    <property type="protein sequence ID" value="EFA43966.1"/>
    <property type="molecule type" value="Genomic_DNA"/>
</dbReference>
<feature type="non-terminal residue" evidence="15">
    <location>
        <position position="899"/>
    </location>
</feature>
<dbReference type="HOGENOM" id="CLU_004317_2_1_10"/>
<dbReference type="SUPFAM" id="SSF49464">
    <property type="entry name" value="Carboxypeptidase regulatory domain-like"/>
    <property type="match status" value="1"/>
</dbReference>
<dbReference type="Gene3D" id="2.60.40.1120">
    <property type="entry name" value="Carboxypeptidase-like, regulatory domain"/>
    <property type="match status" value="1"/>
</dbReference>
<dbReference type="Pfam" id="PF13715">
    <property type="entry name" value="CarbopepD_reg_2"/>
    <property type="match status" value="1"/>
</dbReference>
<evidence type="ECO:0000256" key="3">
    <source>
        <dbReference type="ARBA" id="ARBA00022452"/>
    </source>
</evidence>
<dbReference type="InterPro" id="IPR037066">
    <property type="entry name" value="Plug_dom_sf"/>
</dbReference>
<dbReference type="Pfam" id="PF00593">
    <property type="entry name" value="TonB_dep_Rec_b-barrel"/>
    <property type="match status" value="1"/>
</dbReference>
<evidence type="ECO:0000256" key="5">
    <source>
        <dbReference type="ARBA" id="ARBA00022729"/>
    </source>
</evidence>
<dbReference type="InterPro" id="IPR036942">
    <property type="entry name" value="Beta-barrel_TonB_sf"/>
</dbReference>
<keyword evidence="4 10" id="KW-0812">Transmembrane</keyword>
<protein>
    <submittedName>
        <fullName evidence="15">TonB-linked outer membrane protein, SusC/RagA family</fullName>
    </submittedName>
</protein>
<dbReference type="SUPFAM" id="SSF56935">
    <property type="entry name" value="Porins"/>
    <property type="match status" value="1"/>
</dbReference>
<dbReference type="eggNOG" id="COG1629">
    <property type="taxonomic scope" value="Bacteria"/>
</dbReference>
<dbReference type="Gene3D" id="2.170.130.10">
    <property type="entry name" value="TonB-dependent receptor, plug domain"/>
    <property type="match status" value="1"/>
</dbReference>
<feature type="signal peptide" evidence="12">
    <location>
        <begin position="1"/>
        <end position="22"/>
    </location>
</feature>
<feature type="chain" id="PRO_5003024956" evidence="12">
    <location>
        <begin position="23"/>
        <end position="899"/>
    </location>
</feature>
<evidence type="ECO:0000256" key="8">
    <source>
        <dbReference type="ARBA" id="ARBA00023170"/>
    </source>
</evidence>
<evidence type="ECO:0000256" key="4">
    <source>
        <dbReference type="ARBA" id="ARBA00022692"/>
    </source>
</evidence>
<keyword evidence="7 10" id="KW-0472">Membrane</keyword>
<gene>
    <name evidence="15" type="ORF">HMPREF0645_1599</name>
</gene>
<dbReference type="GO" id="GO:0044718">
    <property type="term" value="P:siderophore transmembrane transport"/>
    <property type="evidence" value="ECO:0007669"/>
    <property type="project" value="TreeGrafter"/>
</dbReference>
<keyword evidence="8" id="KW-0675">Receptor</keyword>
<dbReference type="InterPro" id="IPR039426">
    <property type="entry name" value="TonB-dep_rcpt-like"/>
</dbReference>
<reference evidence="15 16" key="1">
    <citation type="submission" date="2009-10" db="EMBL/GenBank/DDBJ databases">
        <authorList>
            <person name="Qin X."/>
            <person name="Bachman B."/>
            <person name="Battles P."/>
            <person name="Bell A."/>
            <person name="Bess C."/>
            <person name="Bickham C."/>
            <person name="Chaboub L."/>
            <person name="Chen D."/>
            <person name="Coyle M."/>
            <person name="Deiros D.R."/>
            <person name="Dinh H."/>
            <person name="Forbes L."/>
            <person name="Fowler G."/>
            <person name="Francisco L."/>
            <person name="Fu Q."/>
            <person name="Gubbala S."/>
            <person name="Hale W."/>
            <person name="Han Y."/>
            <person name="Hemphill L."/>
            <person name="Highlander S.K."/>
            <person name="Hirani K."/>
            <person name="Hogues M."/>
            <person name="Jackson L."/>
            <person name="Jakkamsetti A."/>
            <person name="Javaid M."/>
            <person name="Jiang H."/>
            <person name="Korchina V."/>
            <person name="Kovar C."/>
            <person name="Lara F."/>
            <person name="Lee S."/>
            <person name="Mata R."/>
            <person name="Mathew T."/>
            <person name="Moen C."/>
            <person name="Morales K."/>
            <person name="Munidasa M."/>
            <person name="Nazareth L."/>
            <person name="Ngo R."/>
            <person name="Nguyen L."/>
            <person name="Okwuonu G."/>
            <person name="Ongeri F."/>
            <person name="Patil S."/>
            <person name="Petrosino J."/>
            <person name="Pham C."/>
            <person name="Pham P."/>
            <person name="Pu L.-L."/>
            <person name="Puazo M."/>
            <person name="Raj R."/>
            <person name="Reid J."/>
            <person name="Rouhana J."/>
            <person name="Saada N."/>
            <person name="Shang Y."/>
            <person name="Simmons D."/>
            <person name="Thornton R."/>
            <person name="Warren J."/>
            <person name="Weissenberger G."/>
            <person name="Zhang J."/>
            <person name="Zhang L."/>
            <person name="Zhou C."/>
            <person name="Zhu D."/>
            <person name="Muzny D."/>
            <person name="Worley K."/>
            <person name="Gibbs R."/>
        </authorList>
    </citation>
    <scope>NUCLEOTIDE SEQUENCE [LARGE SCALE GENOMIC DNA]</scope>
    <source>
        <strain evidence="15 16">DSM 17361</strain>
    </source>
</reference>
<dbReference type="InterPro" id="IPR023997">
    <property type="entry name" value="TonB-dep_OMP_SusC/RagA_CS"/>
</dbReference>
<keyword evidence="16" id="KW-1185">Reference proteome</keyword>
<evidence type="ECO:0000256" key="11">
    <source>
        <dbReference type="RuleBase" id="RU003357"/>
    </source>
</evidence>
<dbReference type="InterPro" id="IPR000531">
    <property type="entry name" value="Beta-barrel_TonB"/>
</dbReference>
<dbReference type="PANTHER" id="PTHR30069">
    <property type="entry name" value="TONB-DEPENDENT OUTER MEMBRANE RECEPTOR"/>
    <property type="match status" value="1"/>
</dbReference>
<sequence>MKIYGTSLVCLLLIGMASPWNVESAKASAPYINKVVQQSSHITGTVTDGTDPIVGATIKVKGATNGTVTDINGRFSIDVKPGTTLEISYVGFSTKEVRASRGMSVVLEEDRKVLDEVVVTALGIKRDRKALGYGVGEVKGEELQKAKETNVINSLAGKVAGLVVSNTAGGASGSTRVILRGSTEMTGNNQPLYVVDGVPLDNTNFGSAGTSGGYDLGDGISSINPDDIESMSVLKGPAASALYGSRASHGVIIITTKKANKERHTVEYNGSFTLDTQLARWDEVQEVYGMGSNGSYSVDAISNTNKSWGPRADGSNMLTYFDGVERPYLIIPNNISHFFRTGFTATNSVILGMNTGNTGLRFTYTDMRNKDIVPKTHMSRDIFNLRANTSIGKVDLDFSGNYTREDVMNRPALGDSKSNIGKNLMTLANTYDQEWLRTYQDENGEYSNWNGMDPYNVNPYWDVFKNRNTSKKDQFRLTGKIIYNVSKHFKIQGTAGADLNYFMFDDYKAPTTPGFEAGQLQTRNFRNRMYNFELLALYNNSWGDFDFNSTAGGNIYKVNNSTTTTTARDMEIRDVVSLLSFNETSIQLGSWRKQINSLYGSVNLGWRHMLYLDATVRGDQSSTLPTNKNVYVYPSFSGSWVFSELLHAGNVMPYGKLRMSWAQVGSDTDPYQLALNYTKSRYTYPGHSIGYINNSVIPNKNLKPTRTNSFEIGLEAKFLNNRISLDMTYYNQKSKNQIMGMATSWTSGYTYRLINAGEIENKGVEIQLGTRPIQLKDFSWDINVNFAKNSNKVNKLVDDMQLFELERAPWLNVEVAAVVGENFGSIIGPDFKRNEQGQVLIDPNTGLPTYDTSNHILGNASWDWTGGLTTTLTYKSLSLSALFDVKVGADLYSMSARAT</sequence>
<name>D1PXB4_9BACT</name>
<comment type="caution">
    <text evidence="15">The sequence shown here is derived from an EMBL/GenBank/DDBJ whole genome shotgun (WGS) entry which is preliminary data.</text>
</comment>